<evidence type="ECO:0000313" key="4">
    <source>
        <dbReference type="EMBL" id="MCG5074134.1"/>
    </source>
</evidence>
<dbReference type="PANTHER" id="PTHR44591">
    <property type="entry name" value="STRESS RESPONSE REGULATOR PROTEIN 1"/>
    <property type="match status" value="1"/>
</dbReference>
<name>A0A9X1RSF9_9BURK</name>
<dbReference type="CDD" id="cd17546">
    <property type="entry name" value="REC_hyHK_CKI1_RcsC-like"/>
    <property type="match status" value="1"/>
</dbReference>
<dbReference type="AlphaFoldDB" id="A0A9X1RSF9"/>
<reference evidence="4" key="1">
    <citation type="submission" date="2022-01" db="EMBL/GenBank/DDBJ databases">
        <title>Genome sequence and assembly of Parabukholderia sp. RG36.</title>
        <authorList>
            <person name="Chhetri G."/>
        </authorList>
    </citation>
    <scope>NUCLEOTIDE SEQUENCE</scope>
    <source>
        <strain evidence="4">RG36</strain>
    </source>
</reference>
<dbReference type="InterPro" id="IPR011006">
    <property type="entry name" value="CheY-like_superfamily"/>
</dbReference>
<dbReference type="EMBL" id="JAKLJA010000007">
    <property type="protein sequence ID" value="MCG5074134.1"/>
    <property type="molecule type" value="Genomic_DNA"/>
</dbReference>
<dbReference type="SUPFAM" id="SSF52172">
    <property type="entry name" value="CheY-like"/>
    <property type="match status" value="1"/>
</dbReference>
<dbReference type="Proteomes" id="UP001139308">
    <property type="component" value="Unassembled WGS sequence"/>
</dbReference>
<evidence type="ECO:0000256" key="1">
    <source>
        <dbReference type="ARBA" id="ARBA00022553"/>
    </source>
</evidence>
<organism evidence="4 5">
    <name type="scientific">Paraburkholderia tagetis</name>
    <dbReference type="NCBI Taxonomy" id="2913261"/>
    <lineage>
        <taxon>Bacteria</taxon>
        <taxon>Pseudomonadati</taxon>
        <taxon>Pseudomonadota</taxon>
        <taxon>Betaproteobacteria</taxon>
        <taxon>Burkholderiales</taxon>
        <taxon>Burkholderiaceae</taxon>
        <taxon>Paraburkholderia</taxon>
    </lineage>
</organism>
<protein>
    <submittedName>
        <fullName evidence="4">Response regulator</fullName>
    </submittedName>
</protein>
<gene>
    <name evidence="4" type="ORF">L5014_12300</name>
</gene>
<comment type="caution">
    <text evidence="4">The sequence shown here is derived from an EMBL/GenBank/DDBJ whole genome shotgun (WGS) entry which is preliminary data.</text>
</comment>
<evidence type="ECO:0000256" key="2">
    <source>
        <dbReference type="PROSITE-ProRule" id="PRU00169"/>
    </source>
</evidence>
<dbReference type="GO" id="GO:0000160">
    <property type="term" value="P:phosphorelay signal transduction system"/>
    <property type="evidence" value="ECO:0007669"/>
    <property type="project" value="InterPro"/>
</dbReference>
<dbReference type="InterPro" id="IPR050595">
    <property type="entry name" value="Bact_response_regulator"/>
</dbReference>
<accession>A0A9X1RSF9</accession>
<sequence>MLDIDFLPSQAPILVATGSVADAELVASILSGEFQNVALSVKPEDAVADFETHRPAVLILAFDTLDACERYYADLGRLSAVVHEAPHRTLILCGKGEVWRAYELCRDERFDDYVLFWPITNDAPRLKMAVHHAMRRLKEKALAPVTVSELAMQAGALGSLEQDLRGSIAQFGHELDIVGMTVRQAEQAMNGALDGVPDAGARADLPNALRGPEHRGGETFGKLIRAISTAIADLQQRAPQMEQQLAAQLEPVRKVLKLSQKVRPGVLVVEDDEFQQKLIARLLAGQNLVTQFASCGSEAMALMWQRRPNLVLMDVGLPDISGVELTRRIRRIANFSEVKIVMVTGHSERQVVVESLQAGATDFLVKPLDKTRLLDKLRNFLPAGTPA</sequence>
<dbReference type="Gene3D" id="3.40.50.2300">
    <property type="match status" value="1"/>
</dbReference>
<dbReference type="PROSITE" id="PS50110">
    <property type="entry name" value="RESPONSE_REGULATORY"/>
    <property type="match status" value="1"/>
</dbReference>
<dbReference type="Pfam" id="PF00072">
    <property type="entry name" value="Response_reg"/>
    <property type="match status" value="1"/>
</dbReference>
<feature type="domain" description="Response regulatory" evidence="3">
    <location>
        <begin position="265"/>
        <end position="381"/>
    </location>
</feature>
<dbReference type="InterPro" id="IPR001789">
    <property type="entry name" value="Sig_transdc_resp-reg_receiver"/>
</dbReference>
<evidence type="ECO:0000259" key="3">
    <source>
        <dbReference type="PROSITE" id="PS50110"/>
    </source>
</evidence>
<dbReference type="RefSeq" id="WP_238463894.1">
    <property type="nucleotide sequence ID" value="NZ_JAKLJA010000007.1"/>
</dbReference>
<dbReference type="SMART" id="SM00448">
    <property type="entry name" value="REC"/>
    <property type="match status" value="1"/>
</dbReference>
<keyword evidence="5" id="KW-1185">Reference proteome</keyword>
<evidence type="ECO:0000313" key="5">
    <source>
        <dbReference type="Proteomes" id="UP001139308"/>
    </source>
</evidence>
<keyword evidence="1 2" id="KW-0597">Phosphoprotein</keyword>
<dbReference type="PANTHER" id="PTHR44591:SF3">
    <property type="entry name" value="RESPONSE REGULATORY DOMAIN-CONTAINING PROTEIN"/>
    <property type="match status" value="1"/>
</dbReference>
<proteinExistence type="predicted"/>
<feature type="modified residue" description="4-aspartylphosphate" evidence="2">
    <location>
        <position position="314"/>
    </location>
</feature>